<dbReference type="VEuPathDB" id="VectorBase:SCAU015578"/>
<sequence>MLPVKCVTLGDGCAGKTSILRLYADNFLLDEYPPTVCEEYLAHATTSNGTSVMLRLCDTAGLNIRPFFYVDTEILLLCFSVADPNSLENIRLRWLPEIKHYCPNVPLILVGTKIDLRRHRHSKCLSLEQGMDLAKKIKALEYMECSARSGLGVKEIFQVAASSAMERRTNDNGKNSSRKCCLM</sequence>
<dbReference type="GO" id="GO:0001667">
    <property type="term" value="P:ameboidal-type cell migration"/>
    <property type="evidence" value="ECO:0007669"/>
    <property type="project" value="UniProtKB-ARBA"/>
</dbReference>
<dbReference type="GO" id="GO:0007264">
    <property type="term" value="P:small GTPase-mediated signal transduction"/>
    <property type="evidence" value="ECO:0007669"/>
    <property type="project" value="InterPro"/>
</dbReference>
<gene>
    <name evidence="5" type="primary">106094239</name>
</gene>
<evidence type="ECO:0000256" key="2">
    <source>
        <dbReference type="ARBA" id="ARBA00022741"/>
    </source>
</evidence>
<evidence type="ECO:0000256" key="1">
    <source>
        <dbReference type="ARBA" id="ARBA00004370"/>
    </source>
</evidence>
<keyword evidence="3" id="KW-0342">GTP-binding</keyword>
<dbReference type="STRING" id="35570.A0A1I8QB91"/>
<dbReference type="GO" id="GO:0016020">
    <property type="term" value="C:membrane"/>
    <property type="evidence" value="ECO:0007669"/>
    <property type="project" value="UniProtKB-SubCell"/>
</dbReference>
<proteinExistence type="predicted"/>
<dbReference type="Proteomes" id="UP000095300">
    <property type="component" value="Unassembled WGS sequence"/>
</dbReference>
<dbReference type="GO" id="GO:0035006">
    <property type="term" value="P:melanization defense response"/>
    <property type="evidence" value="ECO:0007669"/>
    <property type="project" value="UniProtKB-ARBA"/>
</dbReference>
<dbReference type="SMART" id="SM00173">
    <property type="entry name" value="RAS"/>
    <property type="match status" value="1"/>
</dbReference>
<dbReference type="GO" id="GO:0003006">
    <property type="term" value="P:developmental process involved in reproduction"/>
    <property type="evidence" value="ECO:0007669"/>
    <property type="project" value="UniProtKB-ARBA"/>
</dbReference>
<dbReference type="InterPro" id="IPR001806">
    <property type="entry name" value="Small_GTPase"/>
</dbReference>
<dbReference type="InterPro" id="IPR005225">
    <property type="entry name" value="Small_GTP-bd"/>
</dbReference>
<dbReference type="PRINTS" id="PR00449">
    <property type="entry name" value="RASTRNSFRMNG"/>
</dbReference>
<dbReference type="SMART" id="SM00174">
    <property type="entry name" value="RHO"/>
    <property type="match status" value="1"/>
</dbReference>
<dbReference type="Pfam" id="PF00071">
    <property type="entry name" value="Ras"/>
    <property type="match status" value="1"/>
</dbReference>
<keyword evidence="2" id="KW-0547">Nucleotide-binding</keyword>
<reference evidence="5" key="1">
    <citation type="submission" date="2020-05" db="UniProtKB">
        <authorList>
            <consortium name="EnsemblMetazoa"/>
        </authorList>
    </citation>
    <scope>IDENTIFICATION</scope>
    <source>
        <strain evidence="5">USDA</strain>
    </source>
</reference>
<dbReference type="SMART" id="SM00175">
    <property type="entry name" value="RAB"/>
    <property type="match status" value="1"/>
</dbReference>
<dbReference type="PROSITE" id="PS51419">
    <property type="entry name" value="RAB"/>
    <property type="match status" value="1"/>
</dbReference>
<evidence type="ECO:0000256" key="4">
    <source>
        <dbReference type="ARBA" id="ARBA00023136"/>
    </source>
</evidence>
<dbReference type="AlphaFoldDB" id="A0A1I8QB91"/>
<dbReference type="GO" id="GO:0035099">
    <property type="term" value="P:hemocyte migration"/>
    <property type="evidence" value="ECO:0007669"/>
    <property type="project" value="UniProtKB-ARBA"/>
</dbReference>
<dbReference type="GO" id="GO:0003924">
    <property type="term" value="F:GTPase activity"/>
    <property type="evidence" value="ECO:0007669"/>
    <property type="project" value="InterPro"/>
</dbReference>
<dbReference type="PROSITE" id="PS51421">
    <property type="entry name" value="RAS"/>
    <property type="match status" value="1"/>
</dbReference>
<dbReference type="EnsemblMetazoa" id="SCAU015578-RA">
    <property type="protein sequence ID" value="SCAU015578-PA"/>
    <property type="gene ID" value="SCAU015578"/>
</dbReference>
<dbReference type="GO" id="GO:0060429">
    <property type="term" value="P:epithelium development"/>
    <property type="evidence" value="ECO:0007669"/>
    <property type="project" value="UniProtKB-ARBA"/>
</dbReference>
<evidence type="ECO:0000313" key="5">
    <source>
        <dbReference type="EnsemblMetazoa" id="SCAU015578-PA"/>
    </source>
</evidence>
<dbReference type="InterPro" id="IPR003578">
    <property type="entry name" value="Small_GTPase_Rho"/>
</dbReference>
<organism evidence="5 6">
    <name type="scientific">Stomoxys calcitrans</name>
    <name type="common">Stable fly</name>
    <name type="synonym">Conops calcitrans</name>
    <dbReference type="NCBI Taxonomy" id="35570"/>
    <lineage>
        <taxon>Eukaryota</taxon>
        <taxon>Metazoa</taxon>
        <taxon>Ecdysozoa</taxon>
        <taxon>Arthropoda</taxon>
        <taxon>Hexapoda</taxon>
        <taxon>Insecta</taxon>
        <taxon>Pterygota</taxon>
        <taxon>Neoptera</taxon>
        <taxon>Endopterygota</taxon>
        <taxon>Diptera</taxon>
        <taxon>Brachycera</taxon>
        <taxon>Muscomorpha</taxon>
        <taxon>Muscoidea</taxon>
        <taxon>Muscidae</taxon>
        <taxon>Stomoxys</taxon>
    </lineage>
</organism>
<dbReference type="PROSITE" id="PS51420">
    <property type="entry name" value="RHO"/>
    <property type="match status" value="1"/>
</dbReference>
<dbReference type="FunFam" id="3.40.50.300:FF:002060">
    <property type="entry name" value="Rho family GTPase"/>
    <property type="match status" value="1"/>
</dbReference>
<dbReference type="GO" id="GO:0005525">
    <property type="term" value="F:GTP binding"/>
    <property type="evidence" value="ECO:0007669"/>
    <property type="project" value="UniProtKB-KW"/>
</dbReference>
<keyword evidence="4" id="KW-0472">Membrane</keyword>
<dbReference type="SUPFAM" id="SSF52540">
    <property type="entry name" value="P-loop containing nucleoside triphosphate hydrolases"/>
    <property type="match status" value="1"/>
</dbReference>
<evidence type="ECO:0000313" key="6">
    <source>
        <dbReference type="Proteomes" id="UP000095300"/>
    </source>
</evidence>
<dbReference type="InterPro" id="IPR027417">
    <property type="entry name" value="P-loop_NTPase"/>
</dbReference>
<dbReference type="CDD" id="cd00157">
    <property type="entry name" value="Rho"/>
    <property type="match status" value="1"/>
</dbReference>
<dbReference type="NCBIfam" id="TIGR00231">
    <property type="entry name" value="small_GTP"/>
    <property type="match status" value="1"/>
</dbReference>
<protein>
    <submittedName>
        <fullName evidence="5">Uncharacterized protein</fullName>
    </submittedName>
</protein>
<accession>A0A1I8QB91</accession>
<dbReference type="GO" id="GO:0022412">
    <property type="term" value="P:cellular process involved in reproduction in multicellular organism"/>
    <property type="evidence" value="ECO:0007669"/>
    <property type="project" value="UniProtKB-ARBA"/>
</dbReference>
<dbReference type="PANTHER" id="PTHR24072">
    <property type="entry name" value="RHO FAMILY GTPASE"/>
    <property type="match status" value="1"/>
</dbReference>
<evidence type="ECO:0000256" key="3">
    <source>
        <dbReference type="ARBA" id="ARBA00023134"/>
    </source>
</evidence>
<keyword evidence="6" id="KW-1185">Reference proteome</keyword>
<comment type="subcellular location">
    <subcellularLocation>
        <location evidence="1">Membrane</location>
    </subcellularLocation>
</comment>
<dbReference type="Gene3D" id="3.40.50.300">
    <property type="entry name" value="P-loop containing nucleotide triphosphate hydrolases"/>
    <property type="match status" value="1"/>
</dbReference>
<name>A0A1I8QB91_STOCA</name>